<feature type="compositionally biased region" description="Basic and acidic residues" evidence="1">
    <location>
        <begin position="170"/>
        <end position="200"/>
    </location>
</feature>
<feature type="compositionally biased region" description="Polar residues" evidence="1">
    <location>
        <begin position="448"/>
        <end position="458"/>
    </location>
</feature>
<evidence type="ECO:0000313" key="3">
    <source>
        <dbReference type="Proteomes" id="UP000735302"/>
    </source>
</evidence>
<proteinExistence type="predicted"/>
<evidence type="ECO:0000313" key="2">
    <source>
        <dbReference type="EMBL" id="GFO47033.1"/>
    </source>
</evidence>
<feature type="compositionally biased region" description="Polar residues" evidence="1">
    <location>
        <begin position="817"/>
        <end position="827"/>
    </location>
</feature>
<feature type="region of interest" description="Disordered" evidence="1">
    <location>
        <begin position="36"/>
        <end position="122"/>
    </location>
</feature>
<feature type="compositionally biased region" description="Polar residues" evidence="1">
    <location>
        <begin position="412"/>
        <end position="422"/>
    </location>
</feature>
<organism evidence="2 3">
    <name type="scientific">Plakobranchus ocellatus</name>
    <dbReference type="NCBI Taxonomy" id="259542"/>
    <lineage>
        <taxon>Eukaryota</taxon>
        <taxon>Metazoa</taxon>
        <taxon>Spiralia</taxon>
        <taxon>Lophotrochozoa</taxon>
        <taxon>Mollusca</taxon>
        <taxon>Gastropoda</taxon>
        <taxon>Heterobranchia</taxon>
        <taxon>Euthyneura</taxon>
        <taxon>Panpulmonata</taxon>
        <taxon>Sacoglossa</taxon>
        <taxon>Placobranchoidea</taxon>
        <taxon>Plakobranchidae</taxon>
        <taxon>Plakobranchus</taxon>
    </lineage>
</organism>
<feature type="region of interest" description="Disordered" evidence="1">
    <location>
        <begin position="170"/>
        <end position="238"/>
    </location>
</feature>
<evidence type="ECO:0000256" key="1">
    <source>
        <dbReference type="SAM" id="MobiDB-lite"/>
    </source>
</evidence>
<feature type="compositionally biased region" description="Polar residues" evidence="1">
    <location>
        <begin position="71"/>
        <end position="80"/>
    </location>
</feature>
<keyword evidence="3" id="KW-1185">Reference proteome</keyword>
<feature type="region of interest" description="Disordered" evidence="1">
    <location>
        <begin position="995"/>
        <end position="1053"/>
    </location>
</feature>
<name>A0AAV4DSH2_9GAST</name>
<feature type="compositionally biased region" description="Polar residues" evidence="1">
    <location>
        <begin position="616"/>
        <end position="631"/>
    </location>
</feature>
<gene>
    <name evidence="2" type="ORF">PoB_007353800</name>
</gene>
<feature type="non-terminal residue" evidence="2">
    <location>
        <position position="1129"/>
    </location>
</feature>
<sequence>MKVIIELEDTTPRPKGLDTTLTTSSLLSGKEQVPRQLEAASGITPKDTCYSSGGSSGEGNTSNIADKHIVTGTQQNNLGDTDSAKQKQEKLSMGKNTECKNFCEDGDVRGRNEGPQSKMAPKVLKADVDDITSAIKACSLSSNKSLTSQGGVCNCDEETIVRQIQNLALTEKERQEKQRKPPFEPQGPDEKGKGFVDQKGRSSTNDLDESESKENEDQEDSSELYERGGPDGGIPAMHRYNNYHPGMVCPPLPASFPNYSNNTTVGFSGNDSGSKRTMDQSEMFNTCEPYKYHRPQQQQQQQQENIFLNNIINAGEATAQQGVRTVYQKQMSGGTVYAPPKPQPSEGSSVGFSAFHNLKPQDQALNGYPGVDFSGLPIFSVEDVQKVTGEATEDDDPTLFLPQDGRLPPVSTFFSNSLTGTAQDPRFMQQQPQQQPQQQQAGMENHKAASNNVESSPFTERENSLDFLDFCLAEEFIGFPDGTNPGMKNPITMALSSSGPNPSAQSMSTLPPVSTLMSNQPLTAPAQVNKVLAMPPFMQQQQQQQQLQQSDAVKRSSFGSNEDDHGYGSDTSPLHETQMEKSPAGSSQYSMALSPPRSNMSVSTMDSALGSPMSEDGNSQAKSPRNVNSPFQAVFSPLSQPGGHMQNCARPQVSLSSSLPPQPPAMLNGPYQNDSTLFFPQNGPQQGLLPHQGLGSMAGLGRLPYSENYQPQVVQSPPTDPYTYIMPQEPVMDKGPVAVSPPCPEIASNPSVMPLTPLSPSIQSQMPEEVKPYHSSYLDNKYEELSDILAVMDKDLTEQRQVLRKKSPSGSSPASSDQQRPPQNVLNEMSVPQPHTFSPGVITAQQNVPNEARLPQPQTVCAYERPAPLMSTNLECSAAEMPSLPTTVPTTIHSNGLPISQGKPKGKETAKPILPGPNVALGQTSAHPNKVPIPRKPGVQQQQKQLQQQSQIVLVNLNQGTNVLVPVTFAPPINAVQRPRFPNIAPKPAATVNTNSAASAVHSSRGLEKTASAGNMTSLPANSSSSPSTTVTQSNQNGTTARPPACPAGKSSVVDSIPSAYLYKTRRIIADWSTEKLLEMDHEGDNCLHNATAKTSMRNNMTYLVVAILERLARQDLLKAVNAQNMSGQ</sequence>
<feature type="compositionally biased region" description="Low complexity" evidence="1">
    <location>
        <begin position="1015"/>
        <end position="1037"/>
    </location>
</feature>
<dbReference type="Proteomes" id="UP000735302">
    <property type="component" value="Unassembled WGS sequence"/>
</dbReference>
<dbReference type="EMBL" id="BLXT01008249">
    <property type="protein sequence ID" value="GFO47033.1"/>
    <property type="molecule type" value="Genomic_DNA"/>
</dbReference>
<comment type="caution">
    <text evidence="2">The sequence shown here is derived from an EMBL/GenBank/DDBJ whole genome shotgun (WGS) entry which is preliminary data.</text>
</comment>
<feature type="region of interest" description="Disordered" evidence="1">
    <location>
        <begin position="801"/>
        <end position="841"/>
    </location>
</feature>
<feature type="compositionally biased region" description="Low complexity" evidence="1">
    <location>
        <begin position="429"/>
        <end position="440"/>
    </location>
</feature>
<feature type="compositionally biased region" description="Low complexity" evidence="1">
    <location>
        <begin position="539"/>
        <end position="549"/>
    </location>
</feature>
<dbReference type="AlphaFoldDB" id="A0AAV4DSH2"/>
<feature type="region of interest" description="Disordered" evidence="1">
    <location>
        <begin position="924"/>
        <end position="944"/>
    </location>
</feature>
<feature type="compositionally biased region" description="Basic and acidic residues" evidence="1">
    <location>
        <begin position="82"/>
        <end position="112"/>
    </location>
</feature>
<protein>
    <submittedName>
        <fullName evidence="2">Uncharacterized protein</fullName>
    </submittedName>
</protein>
<feature type="region of interest" description="Disordered" evidence="1">
    <location>
        <begin position="538"/>
        <end position="667"/>
    </location>
</feature>
<accession>A0AAV4DSH2</accession>
<feature type="region of interest" description="Disordered" evidence="1">
    <location>
        <begin position="389"/>
        <end position="460"/>
    </location>
</feature>
<feature type="compositionally biased region" description="Polar residues" evidence="1">
    <location>
        <begin position="584"/>
        <end position="606"/>
    </location>
</feature>
<reference evidence="2 3" key="1">
    <citation type="journal article" date="2021" name="Elife">
        <title>Chloroplast acquisition without the gene transfer in kleptoplastic sea slugs, Plakobranchus ocellatus.</title>
        <authorList>
            <person name="Maeda T."/>
            <person name="Takahashi S."/>
            <person name="Yoshida T."/>
            <person name="Shimamura S."/>
            <person name="Takaki Y."/>
            <person name="Nagai Y."/>
            <person name="Toyoda A."/>
            <person name="Suzuki Y."/>
            <person name="Arimoto A."/>
            <person name="Ishii H."/>
            <person name="Satoh N."/>
            <person name="Nishiyama T."/>
            <person name="Hasebe M."/>
            <person name="Maruyama T."/>
            <person name="Minagawa J."/>
            <person name="Obokata J."/>
            <person name="Shigenobu S."/>
        </authorList>
    </citation>
    <scope>NUCLEOTIDE SEQUENCE [LARGE SCALE GENOMIC DNA]</scope>
</reference>